<dbReference type="InterPro" id="IPR005645">
    <property type="entry name" value="FSH-like_dom"/>
</dbReference>
<feature type="domain" description="Serine hydrolase" evidence="2">
    <location>
        <begin position="240"/>
        <end position="294"/>
    </location>
</feature>
<evidence type="ECO:0000259" key="2">
    <source>
        <dbReference type="Pfam" id="PF03959"/>
    </source>
</evidence>
<dbReference type="AlphaFoldDB" id="A0A1X7IKG5"/>
<dbReference type="Proteomes" id="UP000193834">
    <property type="component" value="Unassembled WGS sequence"/>
</dbReference>
<protein>
    <recommendedName>
        <fullName evidence="5">Peptidase S9 prolyl oligopeptidase catalytic domain-containing protein</fullName>
    </recommendedName>
</protein>
<dbReference type="InterPro" id="IPR000073">
    <property type="entry name" value="AB_hydrolase_1"/>
</dbReference>
<evidence type="ECO:0000259" key="1">
    <source>
        <dbReference type="Pfam" id="PF00561"/>
    </source>
</evidence>
<reference evidence="3 4" key="1">
    <citation type="submission" date="2017-04" db="EMBL/GenBank/DDBJ databases">
        <authorList>
            <person name="Afonso C.L."/>
            <person name="Miller P.J."/>
            <person name="Scott M.A."/>
            <person name="Spackman E."/>
            <person name="Goraichik I."/>
            <person name="Dimitrov K.M."/>
            <person name="Suarez D.L."/>
            <person name="Swayne D.E."/>
        </authorList>
    </citation>
    <scope>NUCLEOTIDE SEQUENCE [LARGE SCALE GENOMIC DNA]</scope>
    <source>
        <strain evidence="3 4">11</strain>
    </source>
</reference>
<organism evidence="3 4">
    <name type="scientific">Paenibacillus aquistagni</name>
    <dbReference type="NCBI Taxonomy" id="1852522"/>
    <lineage>
        <taxon>Bacteria</taxon>
        <taxon>Bacillati</taxon>
        <taxon>Bacillota</taxon>
        <taxon>Bacilli</taxon>
        <taxon>Bacillales</taxon>
        <taxon>Paenibacillaceae</taxon>
        <taxon>Paenibacillus</taxon>
    </lineage>
</organism>
<proteinExistence type="predicted"/>
<keyword evidence="4" id="KW-1185">Reference proteome</keyword>
<dbReference type="SUPFAM" id="SSF53474">
    <property type="entry name" value="alpha/beta-Hydrolases"/>
    <property type="match status" value="1"/>
</dbReference>
<feature type="domain" description="AB hydrolase-1" evidence="1">
    <location>
        <begin position="103"/>
        <end position="224"/>
    </location>
</feature>
<accession>A0A1X7IKG5</accession>
<dbReference type="EMBL" id="FXAZ01000001">
    <property type="protein sequence ID" value="SMG15439.1"/>
    <property type="molecule type" value="Genomic_DNA"/>
</dbReference>
<sequence>MLERGYYTMSIVLGTTAALVSAGGAIAAVSEFMYKLAIKRTSKEFLSQRSELGELDEWQKQAQANEEWRSAHPFEELTLYAYDGLKLHGYYFAANIPTHKLAILVHGYSGQGLDMATYAGIYTDTLGFNVFMPDNRGHGKSEGHYIGFGWHDRLDILKWIEYFVERFAGQVEIVLHGVSMGGATVLMTSGENLPSQVKAIVADCAYTSVHEELTYQLKQMFKLPRFPLLYTTSIACRLHAGYSFKEATALEQVKRARTPILFIHGEEDTFVPTHMVHPLHEHCGSEKELWLVPGAAHGASVLVDYEGYRERTRQFVSRYVN</sequence>
<name>A0A1X7IKG5_9BACL</name>
<gene>
    <name evidence="3" type="ORF">SAMN06295960_0551</name>
</gene>
<dbReference type="Gene3D" id="3.40.50.1820">
    <property type="entry name" value="alpha/beta hydrolase"/>
    <property type="match status" value="1"/>
</dbReference>
<evidence type="ECO:0008006" key="5">
    <source>
        <dbReference type="Google" id="ProtNLM"/>
    </source>
</evidence>
<dbReference type="STRING" id="1852522.SAMN06295960_0551"/>
<dbReference type="InterPro" id="IPR029058">
    <property type="entry name" value="AB_hydrolase_fold"/>
</dbReference>
<evidence type="ECO:0000313" key="3">
    <source>
        <dbReference type="EMBL" id="SMG15439.1"/>
    </source>
</evidence>
<dbReference type="Pfam" id="PF03959">
    <property type="entry name" value="FSH1"/>
    <property type="match status" value="1"/>
</dbReference>
<dbReference type="PANTHER" id="PTHR43358:SF4">
    <property type="entry name" value="ALPHA_BETA HYDROLASE FOLD-1 DOMAIN-CONTAINING PROTEIN"/>
    <property type="match status" value="1"/>
</dbReference>
<dbReference type="PANTHER" id="PTHR43358">
    <property type="entry name" value="ALPHA/BETA-HYDROLASE"/>
    <property type="match status" value="1"/>
</dbReference>
<dbReference type="InterPro" id="IPR052920">
    <property type="entry name" value="DNA-binding_regulatory"/>
</dbReference>
<dbReference type="Pfam" id="PF00561">
    <property type="entry name" value="Abhydrolase_1"/>
    <property type="match status" value="1"/>
</dbReference>
<evidence type="ECO:0000313" key="4">
    <source>
        <dbReference type="Proteomes" id="UP000193834"/>
    </source>
</evidence>